<accession>A0A426Z2G7</accession>
<feature type="compositionally biased region" description="Polar residues" evidence="1">
    <location>
        <begin position="111"/>
        <end position="120"/>
    </location>
</feature>
<sequence>MHLEFILMHKENGSYYSEQFAPDCSSEVLITSANSQVEVFDDLKMCVVHVGREVRRVRRRRLARVRVEAAAGAAVAPEELRNIYLGPGIGSDSFASSIPWTPAPSSLVVLGTSQRGQQQESVERLESGGRHGRSGWRYQDLSEF</sequence>
<protein>
    <submittedName>
        <fullName evidence="2">Uncharacterized protein</fullName>
    </submittedName>
</protein>
<evidence type="ECO:0000313" key="3">
    <source>
        <dbReference type="Proteomes" id="UP000287651"/>
    </source>
</evidence>
<feature type="region of interest" description="Disordered" evidence="1">
    <location>
        <begin position="110"/>
        <end position="144"/>
    </location>
</feature>
<name>A0A426Z2G7_ENSVE</name>
<reference evidence="2 3" key="1">
    <citation type="journal article" date="2014" name="Agronomy (Basel)">
        <title>A Draft Genome Sequence for Ensete ventricosum, the Drought-Tolerant Tree Against Hunger.</title>
        <authorList>
            <person name="Harrison J."/>
            <person name="Moore K.A."/>
            <person name="Paszkiewicz K."/>
            <person name="Jones T."/>
            <person name="Grant M."/>
            <person name="Ambacheew D."/>
            <person name="Muzemil S."/>
            <person name="Studholme D.J."/>
        </authorList>
    </citation>
    <scope>NUCLEOTIDE SEQUENCE [LARGE SCALE GENOMIC DNA]</scope>
</reference>
<comment type="caution">
    <text evidence="2">The sequence shown here is derived from an EMBL/GenBank/DDBJ whole genome shotgun (WGS) entry which is preliminary data.</text>
</comment>
<organism evidence="2 3">
    <name type="scientific">Ensete ventricosum</name>
    <name type="common">Abyssinian banana</name>
    <name type="synonym">Musa ensete</name>
    <dbReference type="NCBI Taxonomy" id="4639"/>
    <lineage>
        <taxon>Eukaryota</taxon>
        <taxon>Viridiplantae</taxon>
        <taxon>Streptophyta</taxon>
        <taxon>Embryophyta</taxon>
        <taxon>Tracheophyta</taxon>
        <taxon>Spermatophyta</taxon>
        <taxon>Magnoliopsida</taxon>
        <taxon>Liliopsida</taxon>
        <taxon>Zingiberales</taxon>
        <taxon>Musaceae</taxon>
        <taxon>Ensete</taxon>
    </lineage>
</organism>
<dbReference type="EMBL" id="AMZH03008822">
    <property type="protein sequence ID" value="RRT58153.1"/>
    <property type="molecule type" value="Genomic_DNA"/>
</dbReference>
<gene>
    <name evidence="2" type="ORF">B296_00027079</name>
</gene>
<evidence type="ECO:0000256" key="1">
    <source>
        <dbReference type="SAM" id="MobiDB-lite"/>
    </source>
</evidence>
<dbReference type="AlphaFoldDB" id="A0A426Z2G7"/>
<dbReference type="Proteomes" id="UP000287651">
    <property type="component" value="Unassembled WGS sequence"/>
</dbReference>
<proteinExistence type="predicted"/>
<evidence type="ECO:0000313" key="2">
    <source>
        <dbReference type="EMBL" id="RRT58153.1"/>
    </source>
</evidence>